<comment type="caution">
    <text evidence="1">The sequence shown here is derived from an EMBL/GenBank/DDBJ whole genome shotgun (WGS) entry which is preliminary data.</text>
</comment>
<dbReference type="PANTHER" id="PTHR28043">
    <property type="entry name" value="INCREASED RECOMBINATION CENTERS PROTEIN 6"/>
    <property type="match status" value="1"/>
</dbReference>
<dbReference type="InterPro" id="IPR034627">
    <property type="entry name" value="Irc6"/>
</dbReference>
<proteinExistence type="predicted"/>
<protein>
    <submittedName>
        <fullName evidence="1">Small nuclear ribonucleoprotein Sm D3</fullName>
    </submittedName>
</protein>
<keyword evidence="2" id="KW-1185">Reference proteome</keyword>
<dbReference type="InParanoid" id="A0A2K1QVN4"/>
<dbReference type="AlphaFoldDB" id="A0A2K1QVN4"/>
<dbReference type="EMBL" id="NKHZ01000036">
    <property type="protein sequence ID" value="PNS18943.1"/>
    <property type="molecule type" value="Genomic_DNA"/>
</dbReference>
<dbReference type="Gene3D" id="3.40.50.11960">
    <property type="match status" value="1"/>
</dbReference>
<reference evidence="1 2" key="1">
    <citation type="submission" date="2017-06" db="EMBL/GenBank/DDBJ databases">
        <title>Draft genome sequence of a variant of Elsinoe murrayae.</title>
        <authorList>
            <person name="Cheng Q."/>
        </authorList>
    </citation>
    <scope>NUCLEOTIDE SEQUENCE [LARGE SCALE GENOMIC DNA]</scope>
    <source>
        <strain evidence="1 2">CQ-2017a</strain>
    </source>
</reference>
<evidence type="ECO:0000313" key="2">
    <source>
        <dbReference type="Proteomes" id="UP000243797"/>
    </source>
</evidence>
<gene>
    <name evidence="1" type="ORF">CAC42_6038</name>
</gene>
<evidence type="ECO:0000313" key="1">
    <source>
        <dbReference type="EMBL" id="PNS18943.1"/>
    </source>
</evidence>
<dbReference type="GO" id="GO:1990904">
    <property type="term" value="C:ribonucleoprotein complex"/>
    <property type="evidence" value="ECO:0007669"/>
    <property type="project" value="UniProtKB-KW"/>
</dbReference>
<accession>A0A2K1QVN4</accession>
<dbReference type="FunCoup" id="A0A2K1QVN4">
    <property type="interactions" value="15"/>
</dbReference>
<dbReference type="GO" id="GO:0030674">
    <property type="term" value="F:protein-macromolecule adaptor activity"/>
    <property type="evidence" value="ECO:0007669"/>
    <property type="project" value="TreeGrafter"/>
</dbReference>
<keyword evidence="1" id="KW-0687">Ribonucleoprotein</keyword>
<dbReference type="GO" id="GO:0016192">
    <property type="term" value="P:vesicle-mediated transport"/>
    <property type="evidence" value="ECO:0007669"/>
    <property type="project" value="InterPro"/>
</dbReference>
<dbReference type="Pfam" id="PF10199">
    <property type="entry name" value="Adaptin_binding"/>
    <property type="match status" value="1"/>
</dbReference>
<organism evidence="1 2">
    <name type="scientific">Sphaceloma murrayae</name>
    <dbReference type="NCBI Taxonomy" id="2082308"/>
    <lineage>
        <taxon>Eukaryota</taxon>
        <taxon>Fungi</taxon>
        <taxon>Dikarya</taxon>
        <taxon>Ascomycota</taxon>
        <taxon>Pezizomycotina</taxon>
        <taxon>Dothideomycetes</taxon>
        <taxon>Dothideomycetidae</taxon>
        <taxon>Myriangiales</taxon>
        <taxon>Elsinoaceae</taxon>
        <taxon>Sphaceloma</taxon>
    </lineage>
</organism>
<sequence length="284" mass="30839">MKIQQPRRLLVVGKPGCDIARLVATLTGTDPFKDSSGSVAGSIHAWHLKTAYYSVDIPVWLDELANVKEWQDEFSKPEAKEVVGALGGWIYCFNKPDSTMVGEGPDLMGEVQSTMKAIEAVINKACGYSWEGVKLAVALGPSGTTKSAPLLSPTEEWDDLCMEHGFEFIDADAAGKNEYGEALGLDRIRESVETNDWESMAALGADEEEGIDLGDEEAQMNAELWGLKASLLGADDDVDQGQDVDNLEALMQQAMAIREAGAGLPLEERQKFATREIGKVVRDI</sequence>
<dbReference type="Proteomes" id="UP000243797">
    <property type="component" value="Unassembled WGS sequence"/>
</dbReference>
<dbReference type="OrthoDB" id="10261384at2759"/>
<dbReference type="STRING" id="2082308.A0A2K1QVN4"/>
<name>A0A2K1QVN4_9PEZI</name>
<dbReference type="PANTHER" id="PTHR28043:SF1">
    <property type="entry name" value="INCREASED RECOMBINATION CENTERS PROTEIN 6"/>
    <property type="match status" value="1"/>
</dbReference>